<dbReference type="AlphaFoldDB" id="A0A392QYQ9"/>
<evidence type="ECO:0000313" key="2">
    <source>
        <dbReference type="Proteomes" id="UP000265520"/>
    </source>
</evidence>
<protein>
    <submittedName>
        <fullName evidence="1">Uncharacterized protein</fullName>
    </submittedName>
</protein>
<organism evidence="1 2">
    <name type="scientific">Trifolium medium</name>
    <dbReference type="NCBI Taxonomy" id="97028"/>
    <lineage>
        <taxon>Eukaryota</taxon>
        <taxon>Viridiplantae</taxon>
        <taxon>Streptophyta</taxon>
        <taxon>Embryophyta</taxon>
        <taxon>Tracheophyta</taxon>
        <taxon>Spermatophyta</taxon>
        <taxon>Magnoliopsida</taxon>
        <taxon>eudicotyledons</taxon>
        <taxon>Gunneridae</taxon>
        <taxon>Pentapetalae</taxon>
        <taxon>rosids</taxon>
        <taxon>fabids</taxon>
        <taxon>Fabales</taxon>
        <taxon>Fabaceae</taxon>
        <taxon>Papilionoideae</taxon>
        <taxon>50 kb inversion clade</taxon>
        <taxon>NPAAA clade</taxon>
        <taxon>Hologalegina</taxon>
        <taxon>IRL clade</taxon>
        <taxon>Trifolieae</taxon>
        <taxon>Trifolium</taxon>
    </lineage>
</organism>
<dbReference type="Proteomes" id="UP000265520">
    <property type="component" value="Unassembled WGS sequence"/>
</dbReference>
<evidence type="ECO:0000313" key="1">
    <source>
        <dbReference type="EMBL" id="MCI29024.1"/>
    </source>
</evidence>
<reference evidence="1 2" key="1">
    <citation type="journal article" date="2018" name="Front. Plant Sci.">
        <title>Red Clover (Trifolium pratense) and Zigzag Clover (T. medium) - A Picture of Genomic Similarities and Differences.</title>
        <authorList>
            <person name="Dluhosova J."/>
            <person name="Istvanek J."/>
            <person name="Nedelnik J."/>
            <person name="Repkova J."/>
        </authorList>
    </citation>
    <scope>NUCLEOTIDE SEQUENCE [LARGE SCALE GENOMIC DNA]</scope>
    <source>
        <strain evidence="2">cv. 10/8</strain>
        <tissue evidence="1">Leaf</tissue>
    </source>
</reference>
<name>A0A392QYQ9_9FABA</name>
<sequence>GYLRKRFGMPSFDIEVLAFPEVGLDGGVQAYAHT</sequence>
<proteinExistence type="predicted"/>
<comment type="caution">
    <text evidence="1">The sequence shown here is derived from an EMBL/GenBank/DDBJ whole genome shotgun (WGS) entry which is preliminary data.</text>
</comment>
<dbReference type="EMBL" id="LXQA010169719">
    <property type="protein sequence ID" value="MCI29024.1"/>
    <property type="molecule type" value="Genomic_DNA"/>
</dbReference>
<feature type="non-terminal residue" evidence="1">
    <location>
        <position position="1"/>
    </location>
</feature>
<keyword evidence="2" id="KW-1185">Reference proteome</keyword>
<accession>A0A392QYQ9</accession>